<reference evidence="1 2" key="1">
    <citation type="submission" date="2023-03" db="EMBL/GenBank/DDBJ databases">
        <title>High recombination rates correlate with genetic variation in Cardiocondyla obscurior ants.</title>
        <authorList>
            <person name="Errbii M."/>
        </authorList>
    </citation>
    <scope>NUCLEOTIDE SEQUENCE [LARGE SCALE GENOMIC DNA]</scope>
    <source>
        <strain evidence="1">Alpha-2009</strain>
        <tissue evidence="1">Whole body</tissue>
    </source>
</reference>
<name>A0AAW2FCN0_9HYME</name>
<organism evidence="1 2">
    <name type="scientific">Cardiocondyla obscurior</name>
    <dbReference type="NCBI Taxonomy" id="286306"/>
    <lineage>
        <taxon>Eukaryota</taxon>
        <taxon>Metazoa</taxon>
        <taxon>Ecdysozoa</taxon>
        <taxon>Arthropoda</taxon>
        <taxon>Hexapoda</taxon>
        <taxon>Insecta</taxon>
        <taxon>Pterygota</taxon>
        <taxon>Neoptera</taxon>
        <taxon>Endopterygota</taxon>
        <taxon>Hymenoptera</taxon>
        <taxon>Apocrita</taxon>
        <taxon>Aculeata</taxon>
        <taxon>Formicoidea</taxon>
        <taxon>Formicidae</taxon>
        <taxon>Myrmicinae</taxon>
        <taxon>Cardiocondyla</taxon>
    </lineage>
</organism>
<protein>
    <submittedName>
        <fullName evidence="1">Uncharacterized protein</fullName>
    </submittedName>
</protein>
<dbReference type="Proteomes" id="UP001430953">
    <property type="component" value="Unassembled WGS sequence"/>
</dbReference>
<comment type="caution">
    <text evidence="1">The sequence shown here is derived from an EMBL/GenBank/DDBJ whole genome shotgun (WGS) entry which is preliminary data.</text>
</comment>
<dbReference type="AlphaFoldDB" id="A0AAW2FCN0"/>
<dbReference type="EMBL" id="JADYXP020000012">
    <property type="protein sequence ID" value="KAL0112825.1"/>
    <property type="molecule type" value="Genomic_DNA"/>
</dbReference>
<proteinExistence type="predicted"/>
<evidence type="ECO:0000313" key="2">
    <source>
        <dbReference type="Proteomes" id="UP001430953"/>
    </source>
</evidence>
<sequence>MSDVSLKIFEHYSNAFSKVSWCNKQHLNKTNVKVFTYFPLAYLYFYRYNFF</sequence>
<gene>
    <name evidence="1" type="ORF">PUN28_012232</name>
</gene>
<evidence type="ECO:0000313" key="1">
    <source>
        <dbReference type="EMBL" id="KAL0112825.1"/>
    </source>
</evidence>
<accession>A0AAW2FCN0</accession>
<keyword evidence="2" id="KW-1185">Reference proteome</keyword>